<dbReference type="Proteomes" id="UP000308730">
    <property type="component" value="Unassembled WGS sequence"/>
</dbReference>
<evidence type="ECO:0000313" key="3">
    <source>
        <dbReference type="EMBL" id="THH13478.1"/>
    </source>
</evidence>
<keyword evidence="4" id="KW-1185">Reference proteome</keyword>
<dbReference type="OrthoDB" id="2758729at2759"/>
<evidence type="ECO:0000256" key="1">
    <source>
        <dbReference type="SAM" id="MobiDB-lite"/>
    </source>
</evidence>
<dbReference type="EMBL" id="SGPM01001064">
    <property type="protein sequence ID" value="THH13478.1"/>
    <property type="molecule type" value="Genomic_DNA"/>
</dbReference>
<organism evidence="3 4">
    <name type="scientific">Antrodiella citrinella</name>
    <dbReference type="NCBI Taxonomy" id="2447956"/>
    <lineage>
        <taxon>Eukaryota</taxon>
        <taxon>Fungi</taxon>
        <taxon>Dikarya</taxon>
        <taxon>Basidiomycota</taxon>
        <taxon>Agaricomycotina</taxon>
        <taxon>Agaricomycetes</taxon>
        <taxon>Polyporales</taxon>
        <taxon>Steccherinaceae</taxon>
        <taxon>Antrodiella</taxon>
    </lineage>
</organism>
<sequence length="348" mass="37653">MAADIPYNLLGLVFGVLGVAGLAPLVRTMIQHQLPQTRLKLLDATIEETSLLLETAIEEGFVPSVNFVFESRRSLRHLRGLTEGLRTNVLRASGIRKQCVAAMAGLSKRVNDVCRRAQKLRVQIVTASQLARLEAEAMQRHEMETPLDPSFADSSYTPQTHHNDLQCAQSPEESGAAKDASYTLAMPPPTFASHTSVFRQPVRLNSAFLVRCGGKETTATSWAPPMLDGSSMACAGTPDLDLPNVLIPPPYSREGSIFSVQQRSLVADSSLEGGAHIQQPSVQADDLLADRDALIAELREQIIQDLMAGIASAGTHWQNALERTLHGRSRTQSISSGDVEAGLLTLSP</sequence>
<name>A0A4S4LPI7_9APHY</name>
<keyword evidence="2" id="KW-1133">Transmembrane helix</keyword>
<feature type="compositionally biased region" description="Polar residues" evidence="1">
    <location>
        <begin position="152"/>
        <end position="172"/>
    </location>
</feature>
<dbReference type="AlphaFoldDB" id="A0A4S4LPI7"/>
<gene>
    <name evidence="3" type="ORF">EUX98_g9721</name>
</gene>
<feature type="transmembrane region" description="Helical" evidence="2">
    <location>
        <begin position="6"/>
        <end position="26"/>
    </location>
</feature>
<protein>
    <submittedName>
        <fullName evidence="3">Uncharacterized protein</fullName>
    </submittedName>
</protein>
<evidence type="ECO:0000313" key="4">
    <source>
        <dbReference type="Proteomes" id="UP000308730"/>
    </source>
</evidence>
<evidence type="ECO:0000256" key="2">
    <source>
        <dbReference type="SAM" id="Phobius"/>
    </source>
</evidence>
<feature type="region of interest" description="Disordered" evidence="1">
    <location>
        <begin position="146"/>
        <end position="178"/>
    </location>
</feature>
<reference evidence="3 4" key="1">
    <citation type="submission" date="2019-02" db="EMBL/GenBank/DDBJ databases">
        <title>Genome sequencing of the rare red list fungi Antrodiella citrinella (Flaviporus citrinellus).</title>
        <authorList>
            <person name="Buettner E."/>
            <person name="Kellner H."/>
        </authorList>
    </citation>
    <scope>NUCLEOTIDE SEQUENCE [LARGE SCALE GENOMIC DNA]</scope>
    <source>
        <strain evidence="3 4">DSM 108506</strain>
    </source>
</reference>
<keyword evidence="2" id="KW-0812">Transmembrane</keyword>
<keyword evidence="2" id="KW-0472">Membrane</keyword>
<proteinExistence type="predicted"/>
<comment type="caution">
    <text evidence="3">The sequence shown here is derived from an EMBL/GenBank/DDBJ whole genome shotgun (WGS) entry which is preliminary data.</text>
</comment>
<accession>A0A4S4LPI7</accession>